<comment type="caution">
    <text evidence="1">The sequence shown here is derived from an EMBL/GenBank/DDBJ whole genome shotgun (WGS) entry which is preliminary data.</text>
</comment>
<dbReference type="EMBL" id="WHPF01000018">
    <property type="protein sequence ID" value="NNV57691.1"/>
    <property type="molecule type" value="Genomic_DNA"/>
</dbReference>
<gene>
    <name evidence="1" type="ORF">GD597_19640</name>
</gene>
<protein>
    <submittedName>
        <fullName evidence="1">Uncharacterized protein</fullName>
    </submittedName>
</protein>
<evidence type="ECO:0000313" key="2">
    <source>
        <dbReference type="Proteomes" id="UP000598971"/>
    </source>
</evidence>
<sequence>MDRAEKIVTIDNISNRNLTVMYGGDTVNDTILFYGQKYSINKQKLIDIYGEPPVLKKENKLHIFIFDEDSVYEYIKSKKVEGIFKGSFLKDISINGLDLKKTDTIHFSNSEVR</sequence>
<organism evidence="1 2">
    <name type="scientific">Limnovirga soli</name>
    <dbReference type="NCBI Taxonomy" id="2656915"/>
    <lineage>
        <taxon>Bacteria</taxon>
        <taxon>Pseudomonadati</taxon>
        <taxon>Bacteroidota</taxon>
        <taxon>Chitinophagia</taxon>
        <taxon>Chitinophagales</taxon>
        <taxon>Chitinophagaceae</taxon>
        <taxon>Limnovirga</taxon>
    </lineage>
</organism>
<keyword evidence="2" id="KW-1185">Reference proteome</keyword>
<dbReference type="AlphaFoldDB" id="A0A8J8FKR1"/>
<evidence type="ECO:0000313" key="1">
    <source>
        <dbReference type="EMBL" id="NNV57691.1"/>
    </source>
</evidence>
<reference evidence="1" key="1">
    <citation type="submission" date="2019-10" db="EMBL/GenBank/DDBJ databases">
        <title>Draft genome sequence of Panacibacter sp. KCS-6.</title>
        <authorList>
            <person name="Yim K.J."/>
        </authorList>
    </citation>
    <scope>NUCLEOTIDE SEQUENCE</scope>
    <source>
        <strain evidence="1">KCS-6</strain>
    </source>
</reference>
<proteinExistence type="predicted"/>
<accession>A0A8J8FKR1</accession>
<dbReference type="Proteomes" id="UP000598971">
    <property type="component" value="Unassembled WGS sequence"/>
</dbReference>
<name>A0A8J8FKR1_9BACT</name>
<dbReference type="RefSeq" id="WP_171609642.1">
    <property type="nucleotide sequence ID" value="NZ_WHPF01000018.1"/>
</dbReference>